<evidence type="ECO:0000313" key="1">
    <source>
        <dbReference type="Ensembl" id="ENSSORP00005044642.1"/>
    </source>
</evidence>
<accession>A0A673BVQ0</accession>
<dbReference type="AlphaFoldDB" id="A0A673BVQ0"/>
<reference evidence="1" key="2">
    <citation type="submission" date="2025-08" db="UniProtKB">
        <authorList>
            <consortium name="Ensembl"/>
        </authorList>
    </citation>
    <scope>IDENTIFICATION</scope>
</reference>
<reference evidence="1" key="3">
    <citation type="submission" date="2025-09" db="UniProtKB">
        <authorList>
            <consortium name="Ensembl"/>
        </authorList>
    </citation>
    <scope>IDENTIFICATION</scope>
</reference>
<dbReference type="GeneID" id="115413354"/>
<evidence type="ECO:0000313" key="2">
    <source>
        <dbReference type="Proteomes" id="UP000472271"/>
    </source>
</evidence>
<gene>
    <name evidence="1" type="primary">ankrd9</name>
</gene>
<organism evidence="1 2">
    <name type="scientific">Sphaeramia orbicularis</name>
    <name type="common">orbiculate cardinalfish</name>
    <dbReference type="NCBI Taxonomy" id="375764"/>
    <lineage>
        <taxon>Eukaryota</taxon>
        <taxon>Metazoa</taxon>
        <taxon>Chordata</taxon>
        <taxon>Craniata</taxon>
        <taxon>Vertebrata</taxon>
        <taxon>Euteleostomi</taxon>
        <taxon>Actinopterygii</taxon>
        <taxon>Neopterygii</taxon>
        <taxon>Teleostei</taxon>
        <taxon>Neoteleostei</taxon>
        <taxon>Acanthomorphata</taxon>
        <taxon>Gobiaria</taxon>
        <taxon>Kurtiformes</taxon>
        <taxon>Apogonoidei</taxon>
        <taxon>Apogonidae</taxon>
        <taxon>Apogoninae</taxon>
        <taxon>Sphaeramia</taxon>
    </lineage>
</organism>
<dbReference type="InParanoid" id="A0A673BVQ0"/>
<keyword evidence="2" id="KW-1185">Reference proteome</keyword>
<name>A0A673BVQ0_9TELE</name>
<dbReference type="RefSeq" id="XP_029982001.1">
    <property type="nucleotide sequence ID" value="XM_030126141.1"/>
</dbReference>
<protein>
    <recommendedName>
        <fullName evidence="3">Ankyrin repeat domain 9</fullName>
    </recommendedName>
</protein>
<reference evidence="1" key="1">
    <citation type="submission" date="2019-06" db="EMBL/GenBank/DDBJ databases">
        <authorList>
            <consortium name="Wellcome Sanger Institute Data Sharing"/>
        </authorList>
    </citation>
    <scope>NUCLEOTIDE SEQUENCE [LARGE SCALE GENOMIC DNA]</scope>
</reference>
<dbReference type="Ensembl" id="ENSSORT00005045767.1">
    <property type="protein sequence ID" value="ENSSORP00005044642.1"/>
    <property type="gene ID" value="ENSSORG00005020552.1"/>
</dbReference>
<dbReference type="OrthoDB" id="45365at2759"/>
<evidence type="ECO:0008006" key="3">
    <source>
        <dbReference type="Google" id="ProtNLM"/>
    </source>
</evidence>
<proteinExistence type="predicted"/>
<sequence length="275" mass="30829">MPWLVSSQLSPLSLSPSQRHCERTAFAFYCAVRDQEPVWVLEDMRTMEVFCWDGGRPRAFEPSDALLYSLVHDHRDYARYLLHRFSVSALRAPCCSFCFSSGGSPHLSVAVRYNRLDILTLMAEVLQVLPEAERRAYLDRCSGCFHLSDGGKTAVQLGVELVRPDCLLLLLVHGARPDGLEAALRRLEAAEGAELRHARRCLDLLLLFMPEPPTGPPCLKEEPQRWQSLLGNEVFDWLSGSAPPSLLLQALRTLARSVPGQIADLPDRLHPQSCQ</sequence>
<dbReference type="Proteomes" id="UP000472271">
    <property type="component" value="Chromosome 22"/>
</dbReference>